<keyword evidence="3" id="KW-1185">Reference proteome</keyword>
<evidence type="ECO:0000313" key="2">
    <source>
        <dbReference type="EMBL" id="MBL6445882.1"/>
    </source>
</evidence>
<dbReference type="SUPFAM" id="SSF46785">
    <property type="entry name" value="Winged helix' DNA-binding domain"/>
    <property type="match status" value="1"/>
</dbReference>
<evidence type="ECO:0000313" key="3">
    <source>
        <dbReference type="Proteomes" id="UP000614216"/>
    </source>
</evidence>
<protein>
    <submittedName>
        <fullName evidence="2">HTH domain-containing protein</fullName>
    </submittedName>
</protein>
<dbReference type="RefSeq" id="WP_202855428.1">
    <property type="nucleotide sequence ID" value="NZ_JAEUGD010000019.1"/>
</dbReference>
<sequence>MKSVKIIEKIEQVDQLLQNGNVGQAKDFAEQLNVSRRTVFNLFKILKEDFDAPVVFDRRSKSYKYAVKGSMVMGFVKEEDI</sequence>
<dbReference type="InterPro" id="IPR036388">
    <property type="entry name" value="WH-like_DNA-bd_sf"/>
</dbReference>
<feature type="domain" description="Helix-turn-helix type 11" evidence="1">
    <location>
        <begin position="15"/>
        <end position="57"/>
    </location>
</feature>
<dbReference type="EMBL" id="JAEUGD010000019">
    <property type="protein sequence ID" value="MBL6445882.1"/>
    <property type="molecule type" value="Genomic_DNA"/>
</dbReference>
<dbReference type="AlphaFoldDB" id="A0A937FVT3"/>
<dbReference type="InterPro" id="IPR036390">
    <property type="entry name" value="WH_DNA-bd_sf"/>
</dbReference>
<evidence type="ECO:0000259" key="1">
    <source>
        <dbReference type="Pfam" id="PF08279"/>
    </source>
</evidence>
<dbReference type="Proteomes" id="UP000614216">
    <property type="component" value="Unassembled WGS sequence"/>
</dbReference>
<proteinExistence type="predicted"/>
<dbReference type="Gene3D" id="1.10.10.10">
    <property type="entry name" value="Winged helix-like DNA-binding domain superfamily/Winged helix DNA-binding domain"/>
    <property type="match status" value="1"/>
</dbReference>
<dbReference type="Pfam" id="PF08279">
    <property type="entry name" value="HTH_11"/>
    <property type="match status" value="1"/>
</dbReference>
<organism evidence="2 3">
    <name type="scientific">Fulvivirga marina</name>
    <dbReference type="NCBI Taxonomy" id="2494733"/>
    <lineage>
        <taxon>Bacteria</taxon>
        <taxon>Pseudomonadati</taxon>
        <taxon>Bacteroidota</taxon>
        <taxon>Cytophagia</taxon>
        <taxon>Cytophagales</taxon>
        <taxon>Fulvivirgaceae</taxon>
        <taxon>Fulvivirga</taxon>
    </lineage>
</organism>
<reference evidence="2" key="1">
    <citation type="submission" date="2021-01" db="EMBL/GenBank/DDBJ databases">
        <title>Fulvivirga kasyanovii gen. nov., sp nov., a novel member of the phylum Bacteroidetes isolated from seawater in a mussel farm.</title>
        <authorList>
            <person name="Zhao L.-H."/>
            <person name="Wang Z.-J."/>
        </authorList>
    </citation>
    <scope>NUCLEOTIDE SEQUENCE</scope>
    <source>
        <strain evidence="2">29W222</strain>
    </source>
</reference>
<accession>A0A937FVT3</accession>
<dbReference type="InterPro" id="IPR013196">
    <property type="entry name" value="HTH_11"/>
</dbReference>
<name>A0A937FVT3_9BACT</name>
<comment type="caution">
    <text evidence="2">The sequence shown here is derived from an EMBL/GenBank/DDBJ whole genome shotgun (WGS) entry which is preliminary data.</text>
</comment>
<gene>
    <name evidence="2" type="ORF">JMN32_06160</name>
</gene>